<evidence type="ECO:0000256" key="2">
    <source>
        <dbReference type="ARBA" id="ARBA00022723"/>
    </source>
</evidence>
<gene>
    <name evidence="5" type="ORF">METZ01_LOCUS156652</name>
</gene>
<evidence type="ECO:0000256" key="1">
    <source>
        <dbReference type="ARBA" id="ARBA00005568"/>
    </source>
</evidence>
<dbReference type="AlphaFoldDB" id="A0A382AQQ0"/>
<dbReference type="InterPro" id="IPR005000">
    <property type="entry name" value="Aldolase/citrate-lyase_domain"/>
</dbReference>
<dbReference type="InterPro" id="IPR050251">
    <property type="entry name" value="HpcH-HpaI_aldolase"/>
</dbReference>
<reference evidence="5" key="1">
    <citation type="submission" date="2018-05" db="EMBL/GenBank/DDBJ databases">
        <authorList>
            <person name="Lanie J.A."/>
            <person name="Ng W.-L."/>
            <person name="Kazmierczak K.M."/>
            <person name="Andrzejewski T.M."/>
            <person name="Davidsen T.M."/>
            <person name="Wayne K.J."/>
            <person name="Tettelin H."/>
            <person name="Glass J.I."/>
            <person name="Rusch D."/>
            <person name="Podicherti R."/>
            <person name="Tsui H.-C.T."/>
            <person name="Winkler M.E."/>
        </authorList>
    </citation>
    <scope>NUCLEOTIDE SEQUENCE</scope>
</reference>
<evidence type="ECO:0000313" key="5">
    <source>
        <dbReference type="EMBL" id="SVB03798.1"/>
    </source>
</evidence>
<name>A0A382AQQ0_9ZZZZ</name>
<organism evidence="5">
    <name type="scientific">marine metagenome</name>
    <dbReference type="NCBI Taxonomy" id="408172"/>
    <lineage>
        <taxon>unclassified sequences</taxon>
        <taxon>metagenomes</taxon>
        <taxon>ecological metagenomes</taxon>
    </lineage>
</organism>
<dbReference type="GO" id="GO:0016832">
    <property type="term" value="F:aldehyde-lyase activity"/>
    <property type="evidence" value="ECO:0007669"/>
    <property type="project" value="TreeGrafter"/>
</dbReference>
<dbReference type="GO" id="GO:0046872">
    <property type="term" value="F:metal ion binding"/>
    <property type="evidence" value="ECO:0007669"/>
    <property type="project" value="UniProtKB-KW"/>
</dbReference>
<sequence>MANKVIEKMHKGEKAYGIGMSYYADEIVELAGVMGLDFVNYDGQHAPITPETIDRFCRLCDGWGVTPTMRVPDQIPSNILNYIDRGIKAITVPFVNTKEELEAVVDCCYFMPRGHRSYTSKRVMRFGLVDDLKKMMDDTNNDLLLMPQIEDIKAYNNLDEILQVDGVNVFAGGPNDLAQSMGYPGEPDHPDCLKVTDEGTAKIHAAGKYRNEDVMVTIDATIALRDAVNEMLKSGDGIRGY</sequence>
<keyword evidence="3" id="KW-0456">Lyase</keyword>
<keyword evidence="2" id="KW-0479">Metal-binding</keyword>
<protein>
    <recommendedName>
        <fullName evidence="4">HpcH/HpaI aldolase/citrate lyase domain-containing protein</fullName>
    </recommendedName>
</protein>
<feature type="domain" description="HpcH/HpaI aldolase/citrate lyase" evidence="4">
    <location>
        <begin position="27"/>
        <end position="219"/>
    </location>
</feature>
<comment type="similarity">
    <text evidence="1">Belongs to the HpcH/HpaI aldolase family.</text>
</comment>
<dbReference type="Gene3D" id="3.20.20.60">
    <property type="entry name" value="Phosphoenolpyruvate-binding domains"/>
    <property type="match status" value="1"/>
</dbReference>
<dbReference type="SUPFAM" id="SSF51621">
    <property type="entry name" value="Phosphoenolpyruvate/pyruvate domain"/>
    <property type="match status" value="1"/>
</dbReference>
<evidence type="ECO:0000256" key="3">
    <source>
        <dbReference type="ARBA" id="ARBA00023239"/>
    </source>
</evidence>
<evidence type="ECO:0000259" key="4">
    <source>
        <dbReference type="Pfam" id="PF03328"/>
    </source>
</evidence>
<dbReference type="PANTHER" id="PTHR30502:SF0">
    <property type="entry name" value="PHOSPHOENOLPYRUVATE CARBOXYLASE FAMILY PROTEIN"/>
    <property type="match status" value="1"/>
</dbReference>
<dbReference type="InterPro" id="IPR040442">
    <property type="entry name" value="Pyrv_kinase-like_dom_sf"/>
</dbReference>
<dbReference type="PANTHER" id="PTHR30502">
    <property type="entry name" value="2-KETO-3-DEOXY-L-RHAMNONATE ALDOLASE"/>
    <property type="match status" value="1"/>
</dbReference>
<proteinExistence type="inferred from homology"/>
<dbReference type="EMBL" id="UINC01026407">
    <property type="protein sequence ID" value="SVB03798.1"/>
    <property type="molecule type" value="Genomic_DNA"/>
</dbReference>
<dbReference type="GO" id="GO:0005737">
    <property type="term" value="C:cytoplasm"/>
    <property type="evidence" value="ECO:0007669"/>
    <property type="project" value="TreeGrafter"/>
</dbReference>
<accession>A0A382AQQ0</accession>
<dbReference type="InterPro" id="IPR015813">
    <property type="entry name" value="Pyrv/PenolPyrv_kinase-like_dom"/>
</dbReference>
<dbReference type="Pfam" id="PF03328">
    <property type="entry name" value="HpcH_HpaI"/>
    <property type="match status" value="1"/>
</dbReference>